<dbReference type="Proteomes" id="UP001196413">
    <property type="component" value="Unassembled WGS sequence"/>
</dbReference>
<gene>
    <name evidence="1" type="ORF">KIN20_010873</name>
</gene>
<evidence type="ECO:0000313" key="1">
    <source>
        <dbReference type="EMBL" id="KAJ1354063.1"/>
    </source>
</evidence>
<evidence type="ECO:0000313" key="2">
    <source>
        <dbReference type="Proteomes" id="UP001196413"/>
    </source>
</evidence>
<name>A0AAD5MD68_PARTN</name>
<comment type="caution">
    <text evidence="1">The sequence shown here is derived from an EMBL/GenBank/DDBJ whole genome shotgun (WGS) entry which is preliminary data.</text>
</comment>
<reference evidence="1" key="1">
    <citation type="submission" date="2021-06" db="EMBL/GenBank/DDBJ databases">
        <title>Parelaphostrongylus tenuis whole genome reference sequence.</title>
        <authorList>
            <person name="Garwood T.J."/>
            <person name="Larsen P.A."/>
            <person name="Fountain-Jones N.M."/>
            <person name="Garbe J.R."/>
            <person name="Macchietto M.G."/>
            <person name="Kania S.A."/>
            <person name="Gerhold R.W."/>
            <person name="Richards J.E."/>
            <person name="Wolf T.M."/>
        </authorList>
    </citation>
    <scope>NUCLEOTIDE SEQUENCE</scope>
    <source>
        <strain evidence="1">MNPRO001-30</strain>
        <tissue evidence="1">Meninges</tissue>
    </source>
</reference>
<organism evidence="1 2">
    <name type="scientific">Parelaphostrongylus tenuis</name>
    <name type="common">Meningeal worm</name>
    <dbReference type="NCBI Taxonomy" id="148309"/>
    <lineage>
        <taxon>Eukaryota</taxon>
        <taxon>Metazoa</taxon>
        <taxon>Ecdysozoa</taxon>
        <taxon>Nematoda</taxon>
        <taxon>Chromadorea</taxon>
        <taxon>Rhabditida</taxon>
        <taxon>Rhabditina</taxon>
        <taxon>Rhabditomorpha</taxon>
        <taxon>Strongyloidea</taxon>
        <taxon>Metastrongylidae</taxon>
        <taxon>Parelaphostrongylus</taxon>
    </lineage>
</organism>
<dbReference type="AlphaFoldDB" id="A0AAD5MD68"/>
<accession>A0AAD5MD68</accession>
<keyword evidence="2" id="KW-1185">Reference proteome</keyword>
<dbReference type="EMBL" id="JAHQIW010001939">
    <property type="protein sequence ID" value="KAJ1354063.1"/>
    <property type="molecule type" value="Genomic_DNA"/>
</dbReference>
<sequence>MIEYEADVFVPWVAGRYSDQFEPMTHETSHSNLRRISVPIVPPFSPHCCFIQFLHFKMEYCQGCSISENVFETSDSGQVLGCQEMPGLSGQDTSRPDLPAQPDQVPCSKDLAHRFGLGRACFWALLNDKQTFNADIYDE</sequence>
<protein>
    <submittedName>
        <fullName evidence="1">Uncharacterized protein</fullName>
    </submittedName>
</protein>
<proteinExistence type="predicted"/>